<dbReference type="PROSITE" id="PS51257">
    <property type="entry name" value="PROKAR_LIPOPROTEIN"/>
    <property type="match status" value="1"/>
</dbReference>
<proteinExistence type="predicted"/>
<keyword evidence="1" id="KW-1133">Transmembrane helix</keyword>
<organism evidence="2 3">
    <name type="scientific">Streptomyces avermitilis</name>
    <dbReference type="NCBI Taxonomy" id="33903"/>
    <lineage>
        <taxon>Bacteria</taxon>
        <taxon>Bacillati</taxon>
        <taxon>Actinomycetota</taxon>
        <taxon>Actinomycetes</taxon>
        <taxon>Kitasatosporales</taxon>
        <taxon>Streptomycetaceae</taxon>
        <taxon>Streptomyces</taxon>
    </lineage>
</organism>
<keyword evidence="1" id="KW-0472">Membrane</keyword>
<evidence type="ECO:0000313" key="2">
    <source>
        <dbReference type="EMBL" id="GDY62366.1"/>
    </source>
</evidence>
<evidence type="ECO:0000313" key="3">
    <source>
        <dbReference type="Proteomes" id="UP000302139"/>
    </source>
</evidence>
<dbReference type="Proteomes" id="UP000302139">
    <property type="component" value="Unassembled WGS sequence"/>
</dbReference>
<reference evidence="2 3" key="1">
    <citation type="submission" date="2019-04" db="EMBL/GenBank/DDBJ databases">
        <title>Draft genome sequences of Streptomyces avermitilis NBRC 14893.</title>
        <authorList>
            <person name="Komaki H."/>
            <person name="Tamura T."/>
            <person name="Hosoyama A."/>
        </authorList>
    </citation>
    <scope>NUCLEOTIDE SEQUENCE [LARGE SCALE GENOMIC DNA]</scope>
    <source>
        <strain evidence="2 3">NBRC 14893</strain>
    </source>
</reference>
<sequence length="233" mass="24558">MQLTSERRQSPAMLLTALGPAVCCIALILGLSACSGGNGDKKERSLTAAEVCDSTLDSSAIAGLKRMGDTQKFTELPGTDDSGEPNKFSLKRAASTIHDDMTQRNQCVVYKTGDTTGHPLIDVDFSAVKYHPNSEKPTADASAELTIYPIGVYAATHGNASASLYFKCPTKDPEGTKPYIQASVHSTADQVSAKATAKDSMDILNSVSRSMAKQLGCASQADLPANVPLPEQS</sequence>
<comment type="caution">
    <text evidence="2">The sequence shown here is derived from an EMBL/GenBank/DDBJ whole genome shotgun (WGS) entry which is preliminary data.</text>
</comment>
<name>A0A4D4LSL1_STRAX</name>
<dbReference type="EMBL" id="BJHX01000001">
    <property type="protein sequence ID" value="GDY62366.1"/>
    <property type="molecule type" value="Genomic_DNA"/>
</dbReference>
<keyword evidence="1" id="KW-0812">Transmembrane</keyword>
<dbReference type="AlphaFoldDB" id="A0A4D4LSL1"/>
<evidence type="ECO:0000256" key="1">
    <source>
        <dbReference type="SAM" id="Phobius"/>
    </source>
</evidence>
<gene>
    <name evidence="2" type="ORF">SAV14893_017590</name>
</gene>
<protein>
    <submittedName>
        <fullName evidence="2">Uncharacterized protein</fullName>
    </submittedName>
</protein>
<feature type="transmembrane region" description="Helical" evidence="1">
    <location>
        <begin position="12"/>
        <end position="33"/>
    </location>
</feature>
<accession>A0A4D4LSL1</accession>